<accession>A0ABP9S4I3</accession>
<sequence>MTAPTTGTLWDSIIQRSAEERERVRAGRSTVTRAELEPELTPFGILRWYLHNDLSGPVAHALYFCELEIPPGSRSGLLRHQGGIVHLVVEGKGFTRFDDAEHEWEKRDVVALPVRPRGVVFQHVNNGTGPARMVMSWPNLDSAIGPEGGVAMEVLEPAPEYLAAHHS</sequence>
<dbReference type="Gene3D" id="2.60.120.10">
    <property type="entry name" value="Jelly Rolls"/>
    <property type="match status" value="1"/>
</dbReference>
<dbReference type="RefSeq" id="WP_345632613.1">
    <property type="nucleotide sequence ID" value="NZ_BAABJQ010000014.1"/>
</dbReference>
<comment type="caution">
    <text evidence="2">The sequence shown here is derived from an EMBL/GenBank/DDBJ whole genome shotgun (WGS) entry which is preliminary data.</text>
</comment>
<reference evidence="3" key="1">
    <citation type="journal article" date="2019" name="Int. J. Syst. Evol. Microbiol.">
        <title>The Global Catalogue of Microorganisms (GCM) 10K type strain sequencing project: providing services to taxonomists for standard genome sequencing and annotation.</title>
        <authorList>
            <consortium name="The Broad Institute Genomics Platform"/>
            <consortium name="The Broad Institute Genome Sequencing Center for Infectious Disease"/>
            <person name="Wu L."/>
            <person name="Ma J."/>
        </authorList>
    </citation>
    <scope>NUCLEOTIDE SEQUENCE [LARGE SCALE GENOMIC DNA]</scope>
    <source>
        <strain evidence="3">JCM 18304</strain>
    </source>
</reference>
<keyword evidence="3" id="KW-1185">Reference proteome</keyword>
<name>A0ABP9S4I3_9ACTN</name>
<dbReference type="InterPro" id="IPR013096">
    <property type="entry name" value="Cupin_2"/>
</dbReference>
<gene>
    <name evidence="2" type="ORF">GCM10023322_45390</name>
</gene>
<dbReference type="InterPro" id="IPR014710">
    <property type="entry name" value="RmlC-like_jellyroll"/>
</dbReference>
<evidence type="ECO:0000313" key="2">
    <source>
        <dbReference type="EMBL" id="GAA5190385.1"/>
    </source>
</evidence>
<feature type="domain" description="Cupin type-2" evidence="1">
    <location>
        <begin position="67"/>
        <end position="135"/>
    </location>
</feature>
<evidence type="ECO:0000313" key="3">
    <source>
        <dbReference type="Proteomes" id="UP001501570"/>
    </source>
</evidence>
<protein>
    <recommendedName>
        <fullName evidence="1">Cupin type-2 domain-containing protein</fullName>
    </recommendedName>
</protein>
<dbReference type="Proteomes" id="UP001501570">
    <property type="component" value="Unassembled WGS sequence"/>
</dbReference>
<dbReference type="EMBL" id="BAABJQ010000014">
    <property type="protein sequence ID" value="GAA5190385.1"/>
    <property type="molecule type" value="Genomic_DNA"/>
</dbReference>
<dbReference type="Pfam" id="PF07883">
    <property type="entry name" value="Cupin_2"/>
    <property type="match status" value="1"/>
</dbReference>
<dbReference type="SUPFAM" id="SSF51182">
    <property type="entry name" value="RmlC-like cupins"/>
    <property type="match status" value="1"/>
</dbReference>
<organism evidence="2 3">
    <name type="scientific">Rugosimonospora acidiphila</name>
    <dbReference type="NCBI Taxonomy" id="556531"/>
    <lineage>
        <taxon>Bacteria</taxon>
        <taxon>Bacillati</taxon>
        <taxon>Actinomycetota</taxon>
        <taxon>Actinomycetes</taxon>
        <taxon>Micromonosporales</taxon>
        <taxon>Micromonosporaceae</taxon>
        <taxon>Rugosimonospora</taxon>
    </lineage>
</organism>
<proteinExistence type="predicted"/>
<evidence type="ECO:0000259" key="1">
    <source>
        <dbReference type="Pfam" id="PF07883"/>
    </source>
</evidence>
<dbReference type="InterPro" id="IPR011051">
    <property type="entry name" value="RmlC_Cupin_sf"/>
</dbReference>